<dbReference type="STRING" id="571298.SAMN04488026_108710"/>
<dbReference type="RefSeq" id="WP_093163634.1">
    <property type="nucleotide sequence ID" value="NZ_FNEK01000087.1"/>
</dbReference>
<accession>A0A1G9KAQ7</accession>
<feature type="transmembrane region" description="Helical" evidence="1">
    <location>
        <begin position="7"/>
        <end position="31"/>
    </location>
</feature>
<gene>
    <name evidence="2" type="ORF">SAMN04488026_108710</name>
</gene>
<feature type="transmembrane region" description="Helical" evidence="1">
    <location>
        <begin position="61"/>
        <end position="81"/>
    </location>
</feature>
<keyword evidence="1" id="KW-0812">Transmembrane</keyword>
<organism evidence="2 3">
    <name type="scientific">Aliiruegeria lutimaris</name>
    <dbReference type="NCBI Taxonomy" id="571298"/>
    <lineage>
        <taxon>Bacteria</taxon>
        <taxon>Pseudomonadati</taxon>
        <taxon>Pseudomonadota</taxon>
        <taxon>Alphaproteobacteria</taxon>
        <taxon>Rhodobacterales</taxon>
        <taxon>Roseobacteraceae</taxon>
        <taxon>Aliiruegeria</taxon>
    </lineage>
</organism>
<keyword evidence="3" id="KW-1185">Reference proteome</keyword>
<protein>
    <submittedName>
        <fullName evidence="2">Uncharacterized protein</fullName>
    </submittedName>
</protein>
<dbReference type="Proteomes" id="UP000199382">
    <property type="component" value="Unassembled WGS sequence"/>
</dbReference>
<dbReference type="EMBL" id="FNEK01000087">
    <property type="protein sequence ID" value="SDL46709.1"/>
    <property type="molecule type" value="Genomic_DNA"/>
</dbReference>
<dbReference type="AlphaFoldDB" id="A0A1G9KAQ7"/>
<keyword evidence="1" id="KW-1133">Transmembrane helix</keyword>
<name>A0A1G9KAQ7_9RHOB</name>
<evidence type="ECO:0000313" key="3">
    <source>
        <dbReference type="Proteomes" id="UP000199382"/>
    </source>
</evidence>
<evidence type="ECO:0000313" key="2">
    <source>
        <dbReference type="EMBL" id="SDL46709.1"/>
    </source>
</evidence>
<keyword evidence="1" id="KW-0472">Membrane</keyword>
<reference evidence="2 3" key="1">
    <citation type="submission" date="2016-10" db="EMBL/GenBank/DDBJ databases">
        <authorList>
            <person name="de Groot N.N."/>
        </authorList>
    </citation>
    <scope>NUCLEOTIDE SEQUENCE [LARGE SCALE GENOMIC DNA]</scope>
    <source>
        <strain evidence="2 3">DSM 25294</strain>
    </source>
</reference>
<proteinExistence type="predicted"/>
<dbReference type="OrthoDB" id="7510603at2"/>
<evidence type="ECO:0000256" key="1">
    <source>
        <dbReference type="SAM" id="Phobius"/>
    </source>
</evidence>
<sequence>MSRFCKFAVWAFLAAYILALFLFLVGTFGWFGQTRDPLSGIFLIPLGLPWNLMIEGFPEALWPWLGAAAPALNLVLLRLICGRTRWQG</sequence>